<feature type="non-terminal residue" evidence="1">
    <location>
        <position position="266"/>
    </location>
</feature>
<evidence type="ECO:0000313" key="2">
    <source>
        <dbReference type="Proteomes" id="UP000790709"/>
    </source>
</evidence>
<dbReference type="Proteomes" id="UP000790709">
    <property type="component" value="Unassembled WGS sequence"/>
</dbReference>
<reference evidence="1" key="1">
    <citation type="journal article" date="2021" name="New Phytol.">
        <title>Evolutionary innovations through gain and loss of genes in the ectomycorrhizal Boletales.</title>
        <authorList>
            <person name="Wu G."/>
            <person name="Miyauchi S."/>
            <person name="Morin E."/>
            <person name="Kuo A."/>
            <person name="Drula E."/>
            <person name="Varga T."/>
            <person name="Kohler A."/>
            <person name="Feng B."/>
            <person name="Cao Y."/>
            <person name="Lipzen A."/>
            <person name="Daum C."/>
            <person name="Hundley H."/>
            <person name="Pangilinan J."/>
            <person name="Johnson J."/>
            <person name="Barry K."/>
            <person name="LaButti K."/>
            <person name="Ng V."/>
            <person name="Ahrendt S."/>
            <person name="Min B."/>
            <person name="Choi I.G."/>
            <person name="Park H."/>
            <person name="Plett J.M."/>
            <person name="Magnuson J."/>
            <person name="Spatafora J.W."/>
            <person name="Nagy L.G."/>
            <person name="Henrissat B."/>
            <person name="Grigoriev I.V."/>
            <person name="Yang Z.L."/>
            <person name="Xu J."/>
            <person name="Martin F.M."/>
        </authorList>
    </citation>
    <scope>NUCLEOTIDE SEQUENCE</scope>
    <source>
        <strain evidence="1">KUC20120723A-06</strain>
    </source>
</reference>
<comment type="caution">
    <text evidence="1">The sequence shown here is derived from an EMBL/GenBank/DDBJ whole genome shotgun (WGS) entry which is preliminary data.</text>
</comment>
<accession>A0ACB8B0R3</accession>
<protein>
    <submittedName>
        <fullName evidence="1">Uncharacterized protein</fullName>
    </submittedName>
</protein>
<keyword evidence="2" id="KW-1185">Reference proteome</keyword>
<name>A0ACB8B0R3_9AGAM</name>
<proteinExistence type="predicted"/>
<organism evidence="1 2">
    <name type="scientific">Leucogyrophana mollusca</name>
    <dbReference type="NCBI Taxonomy" id="85980"/>
    <lineage>
        <taxon>Eukaryota</taxon>
        <taxon>Fungi</taxon>
        <taxon>Dikarya</taxon>
        <taxon>Basidiomycota</taxon>
        <taxon>Agaricomycotina</taxon>
        <taxon>Agaricomycetes</taxon>
        <taxon>Agaricomycetidae</taxon>
        <taxon>Boletales</taxon>
        <taxon>Boletales incertae sedis</taxon>
        <taxon>Leucogyrophana</taxon>
    </lineage>
</organism>
<gene>
    <name evidence="1" type="ORF">BV22DRAFT_1024128</name>
</gene>
<evidence type="ECO:0000313" key="1">
    <source>
        <dbReference type="EMBL" id="KAH7918708.1"/>
    </source>
</evidence>
<sequence length="266" mass="29807">MVQSFITHVLGVSPAKGLGSGQCGTRQRPRYSRGFYGSTNAYYGTVEQQGRLTLHLHMLVWIKSALTPQEIRDRIMDPSSDFQKEMVHYLEAVHSGEFVRGTEADVRQRLNDSAVDDARPAAINTLPVAPPCECDTNTCKDGALCESCCYWNDQYIECVDEILLKCNTHRCRANKRGKCKARFPRQTFPRTCVDPATGALNMKKGEPLLNSFTYLVTYLFRCNTDVTSLLSGTAIKAVVAYISDYISKPSLKTYVVFDTIKSVFDK</sequence>
<dbReference type="EMBL" id="MU266745">
    <property type="protein sequence ID" value="KAH7918708.1"/>
    <property type="molecule type" value="Genomic_DNA"/>
</dbReference>